<dbReference type="GO" id="GO:0000785">
    <property type="term" value="C:chromatin"/>
    <property type="evidence" value="ECO:0007669"/>
    <property type="project" value="TreeGrafter"/>
</dbReference>
<proteinExistence type="predicted"/>
<reference evidence="3 4" key="1">
    <citation type="submission" date="2019-09" db="EMBL/GenBank/DDBJ databases">
        <title>Bird 10,000 Genomes (B10K) Project - Family phase.</title>
        <authorList>
            <person name="Zhang G."/>
        </authorList>
    </citation>
    <scope>NUCLEOTIDE SEQUENCE [LARGE SCALE GENOMIC DNA]</scope>
    <source>
        <strain evidence="3">B10K-DU-021-26</strain>
        <tissue evidence="3">Mixed tissue sample</tissue>
    </source>
</reference>
<name>A0A7K4SGQ8_COLPI</name>
<comment type="caution">
    <text evidence="3">The sequence shown here is derived from an EMBL/GenBank/DDBJ whole genome shotgun (WGS) entry which is preliminary data.</text>
</comment>
<dbReference type="EMBL" id="VYZG01010070">
    <property type="protein sequence ID" value="NWQ84943.1"/>
    <property type="molecule type" value="Genomic_DNA"/>
</dbReference>
<feature type="non-terminal residue" evidence="3">
    <location>
        <position position="132"/>
    </location>
</feature>
<dbReference type="AlphaFoldDB" id="A0A7K4SGQ8"/>
<feature type="domain" description="PINIT" evidence="2">
    <location>
        <begin position="99"/>
        <end position="132"/>
    </location>
</feature>
<dbReference type="GO" id="GO:0016925">
    <property type="term" value="P:protein sumoylation"/>
    <property type="evidence" value="ECO:0007669"/>
    <property type="project" value="TreeGrafter"/>
</dbReference>
<dbReference type="GO" id="GO:0006357">
    <property type="term" value="P:regulation of transcription by RNA polymerase II"/>
    <property type="evidence" value="ECO:0007669"/>
    <property type="project" value="TreeGrafter"/>
</dbReference>
<dbReference type="PANTHER" id="PTHR10782:SF10">
    <property type="entry name" value="E3 SUMO-PROTEIN LIGASE PIAS3"/>
    <property type="match status" value="1"/>
</dbReference>
<dbReference type="OrthoDB" id="10263264at2759"/>
<evidence type="ECO:0000259" key="2">
    <source>
        <dbReference type="PROSITE" id="PS51466"/>
    </source>
</evidence>
<dbReference type="InterPro" id="IPR003034">
    <property type="entry name" value="SAP_dom"/>
</dbReference>
<dbReference type="GO" id="GO:0061665">
    <property type="term" value="F:SUMO ligase activity"/>
    <property type="evidence" value="ECO:0007669"/>
    <property type="project" value="TreeGrafter"/>
</dbReference>
<organism evidence="3 4">
    <name type="scientific">Columbina picui</name>
    <name type="common">Picui ground-dove</name>
    <dbReference type="NCBI Taxonomy" id="115618"/>
    <lineage>
        <taxon>Eukaryota</taxon>
        <taxon>Metazoa</taxon>
        <taxon>Chordata</taxon>
        <taxon>Craniata</taxon>
        <taxon>Vertebrata</taxon>
        <taxon>Euteleostomi</taxon>
        <taxon>Archelosauria</taxon>
        <taxon>Archosauria</taxon>
        <taxon>Dinosauria</taxon>
        <taxon>Saurischia</taxon>
        <taxon>Theropoda</taxon>
        <taxon>Coelurosauria</taxon>
        <taxon>Aves</taxon>
        <taxon>Neognathae</taxon>
        <taxon>Neoaves</taxon>
        <taxon>Columbimorphae</taxon>
        <taxon>Columbiformes</taxon>
        <taxon>Columbidae</taxon>
        <taxon>Columbina</taxon>
    </lineage>
</organism>
<dbReference type="PROSITE" id="PS51466">
    <property type="entry name" value="PINIT"/>
    <property type="match status" value="1"/>
</dbReference>
<keyword evidence="4" id="KW-1185">Reference proteome</keyword>
<dbReference type="PANTHER" id="PTHR10782">
    <property type="entry name" value="ZINC FINGER MIZ DOMAIN-CONTAINING PROTEIN"/>
    <property type="match status" value="1"/>
</dbReference>
<accession>A0A7K4SGQ8</accession>
<keyword evidence="3" id="KW-0436">Ligase</keyword>
<dbReference type="Proteomes" id="UP000530263">
    <property type="component" value="Unassembled WGS sequence"/>
</dbReference>
<dbReference type="Gene3D" id="1.10.720.30">
    <property type="entry name" value="SAP domain"/>
    <property type="match status" value="1"/>
</dbReference>
<evidence type="ECO:0000259" key="1">
    <source>
        <dbReference type="PROSITE" id="PS50800"/>
    </source>
</evidence>
<dbReference type="InterPro" id="IPR036361">
    <property type="entry name" value="SAP_dom_sf"/>
</dbReference>
<dbReference type="PROSITE" id="PS50800">
    <property type="entry name" value="SAP"/>
    <property type="match status" value="1"/>
</dbReference>
<dbReference type="SMART" id="SM00513">
    <property type="entry name" value="SAP"/>
    <property type="match status" value="1"/>
</dbReference>
<dbReference type="FunFam" id="1.10.720.30:FF:000001">
    <property type="entry name" value="E3 SUMO-protein ligase PIAS2 isoform 1"/>
    <property type="match status" value="1"/>
</dbReference>
<sequence>MVMSFRVSDLQVLLGFAGQNRSGTKPELLAQALQLLRSSCGAAVHMKIKELYRRRFPRKPLVPPDLAALHGPGTPRDVCHLPYERGAALSAALLPVGKREAEAPLPVHPDVTMRSLPFYDVYDELIRPTTLG</sequence>
<dbReference type="SUPFAM" id="SSF68906">
    <property type="entry name" value="SAP domain"/>
    <property type="match status" value="1"/>
</dbReference>
<feature type="non-terminal residue" evidence="3">
    <location>
        <position position="1"/>
    </location>
</feature>
<gene>
    <name evidence="3" type="primary">Pias1_1</name>
    <name evidence="3" type="ORF">COLPIC_R14247</name>
</gene>
<dbReference type="GO" id="GO:0003712">
    <property type="term" value="F:transcription coregulator activity"/>
    <property type="evidence" value="ECO:0007669"/>
    <property type="project" value="TreeGrafter"/>
</dbReference>
<feature type="domain" description="SAP" evidence="1">
    <location>
        <begin position="2"/>
        <end position="36"/>
    </location>
</feature>
<evidence type="ECO:0000313" key="3">
    <source>
        <dbReference type="EMBL" id="NWQ84943.1"/>
    </source>
</evidence>
<protein>
    <submittedName>
        <fullName evidence="3">PIAS1 ligase</fullName>
    </submittedName>
</protein>
<dbReference type="GO" id="GO:0016874">
    <property type="term" value="F:ligase activity"/>
    <property type="evidence" value="ECO:0007669"/>
    <property type="project" value="UniProtKB-KW"/>
</dbReference>
<evidence type="ECO:0000313" key="4">
    <source>
        <dbReference type="Proteomes" id="UP000530263"/>
    </source>
</evidence>
<dbReference type="InterPro" id="IPR023321">
    <property type="entry name" value="PINIT"/>
</dbReference>